<evidence type="ECO:0000256" key="4">
    <source>
        <dbReference type="ARBA" id="ARBA00022753"/>
    </source>
</evidence>
<organism evidence="6 7">
    <name type="scientific">Oryctes borbonicus</name>
    <dbReference type="NCBI Taxonomy" id="1629725"/>
    <lineage>
        <taxon>Eukaryota</taxon>
        <taxon>Metazoa</taxon>
        <taxon>Ecdysozoa</taxon>
        <taxon>Arthropoda</taxon>
        <taxon>Hexapoda</taxon>
        <taxon>Insecta</taxon>
        <taxon>Pterygota</taxon>
        <taxon>Neoptera</taxon>
        <taxon>Endopterygota</taxon>
        <taxon>Coleoptera</taxon>
        <taxon>Polyphaga</taxon>
        <taxon>Scarabaeiformia</taxon>
        <taxon>Scarabaeidae</taxon>
        <taxon>Dynastinae</taxon>
        <taxon>Oryctes</taxon>
    </lineage>
</organism>
<dbReference type="PANTHER" id="PTHR13673:SF0">
    <property type="entry name" value="VPS35 ENDOSOMAL PROTEIN-SORTING FACTOR-LIKE"/>
    <property type="match status" value="1"/>
</dbReference>
<comment type="subcellular location">
    <subcellularLocation>
        <location evidence="1">Endosome</location>
    </subcellularLocation>
</comment>
<evidence type="ECO:0000313" key="6">
    <source>
        <dbReference type="EMBL" id="KRT85255.1"/>
    </source>
</evidence>
<dbReference type="Proteomes" id="UP000051574">
    <property type="component" value="Unassembled WGS sequence"/>
</dbReference>
<sequence>MKKFLSVLLVVPDSPDRGVLNLTRVLLNSIQNYSWDMQSGTLCYLYMNVLDLLSTMAQELYPYHVDKVESNDTLYGSDPKFIQEINKMCSVILGELLSQLKRLGSCRRQFTLVLELLVKVAINADLEDGGILSLTSNLMQLIKKHEFKDLKYMMRFPVSAIQNKIESR</sequence>
<keyword evidence="5" id="KW-0653">Protein transport</keyword>
<dbReference type="GO" id="GO:0032456">
    <property type="term" value="P:endocytic recycling"/>
    <property type="evidence" value="ECO:0007669"/>
    <property type="project" value="InterPro"/>
</dbReference>
<protein>
    <submittedName>
        <fullName evidence="6">Uncharacterized protein</fullName>
    </submittedName>
</protein>
<keyword evidence="3" id="KW-0813">Transport</keyword>
<gene>
    <name evidence="6" type="ORF">AMK59_2595</name>
</gene>
<dbReference type="GO" id="GO:0015031">
    <property type="term" value="P:protein transport"/>
    <property type="evidence" value="ECO:0007669"/>
    <property type="project" value="UniProtKB-KW"/>
</dbReference>
<evidence type="ECO:0000256" key="1">
    <source>
        <dbReference type="ARBA" id="ARBA00004177"/>
    </source>
</evidence>
<dbReference type="InterPro" id="IPR029705">
    <property type="entry name" value="VPS35L"/>
</dbReference>
<name>A0A0T6BEB2_9SCAR</name>
<accession>A0A0T6BEB2</accession>
<keyword evidence="7" id="KW-1185">Reference proteome</keyword>
<comment type="caution">
    <text evidence="6">The sequence shown here is derived from an EMBL/GenBank/DDBJ whole genome shotgun (WGS) entry which is preliminary data.</text>
</comment>
<comment type="similarity">
    <text evidence="2">Belongs to the VPS35L family.</text>
</comment>
<dbReference type="PANTHER" id="PTHR13673">
    <property type="entry name" value="ESOPHAGEAL CANCER ASSOCIATED PROTEIN"/>
    <property type="match status" value="1"/>
</dbReference>
<evidence type="ECO:0000256" key="3">
    <source>
        <dbReference type="ARBA" id="ARBA00022448"/>
    </source>
</evidence>
<evidence type="ECO:0000256" key="5">
    <source>
        <dbReference type="ARBA" id="ARBA00022927"/>
    </source>
</evidence>
<proteinExistence type="inferred from homology"/>
<reference evidence="6 7" key="1">
    <citation type="submission" date="2015-09" db="EMBL/GenBank/DDBJ databases">
        <title>Draft genome of the scarab beetle Oryctes borbonicus.</title>
        <authorList>
            <person name="Meyer J.M."/>
            <person name="Markov G.V."/>
            <person name="Baskaran P."/>
            <person name="Herrmann M."/>
            <person name="Sommer R.J."/>
            <person name="Roedelsperger C."/>
        </authorList>
    </citation>
    <scope>NUCLEOTIDE SEQUENCE [LARGE SCALE GENOMIC DNA]</scope>
    <source>
        <strain evidence="6">OB123</strain>
        <tissue evidence="6">Whole animal</tissue>
    </source>
</reference>
<dbReference type="AlphaFoldDB" id="A0A0T6BEB2"/>
<evidence type="ECO:0000313" key="7">
    <source>
        <dbReference type="Proteomes" id="UP000051574"/>
    </source>
</evidence>
<dbReference type="EMBL" id="LJIG01001685">
    <property type="protein sequence ID" value="KRT85255.1"/>
    <property type="molecule type" value="Genomic_DNA"/>
</dbReference>
<evidence type="ECO:0000256" key="2">
    <source>
        <dbReference type="ARBA" id="ARBA00010704"/>
    </source>
</evidence>
<dbReference type="OrthoDB" id="1734063at2759"/>
<dbReference type="GO" id="GO:0005768">
    <property type="term" value="C:endosome"/>
    <property type="evidence" value="ECO:0007669"/>
    <property type="project" value="UniProtKB-SubCell"/>
</dbReference>
<keyword evidence="4" id="KW-0967">Endosome</keyword>